<sequence>MVANGSMRRILLSGGVIAGTTAALALPGVASAEGAGSVTPDTVKPGGSVTFSTVCPDGVKSADVSGTVLGLAARIPMEASKTPGSFSVSVDIPASISAGTFNVSIDCGDGSSSVVKLIVTPTGGVPTGGGSTARGPNRSLMAVGGGLLLAGAAGALFLRRRTV</sequence>
<keyword evidence="2" id="KW-0732">Signal</keyword>
<evidence type="ECO:0000256" key="2">
    <source>
        <dbReference type="SAM" id="SignalP"/>
    </source>
</evidence>
<feature type="chain" id="PRO_5045863857" description="Gram-positive cocci surface proteins LPxTG domain-containing protein" evidence="2">
    <location>
        <begin position="26"/>
        <end position="163"/>
    </location>
</feature>
<accession>A0ABP4NSA7</accession>
<evidence type="ECO:0000256" key="1">
    <source>
        <dbReference type="SAM" id="Phobius"/>
    </source>
</evidence>
<keyword evidence="1" id="KW-1133">Transmembrane helix</keyword>
<reference evidence="4" key="1">
    <citation type="journal article" date="2019" name="Int. J. Syst. Evol. Microbiol.">
        <title>The Global Catalogue of Microorganisms (GCM) 10K type strain sequencing project: providing services to taxonomists for standard genome sequencing and annotation.</title>
        <authorList>
            <consortium name="The Broad Institute Genomics Platform"/>
            <consortium name="The Broad Institute Genome Sequencing Center for Infectious Disease"/>
            <person name="Wu L."/>
            <person name="Ma J."/>
        </authorList>
    </citation>
    <scope>NUCLEOTIDE SEQUENCE [LARGE SCALE GENOMIC DNA]</scope>
    <source>
        <strain evidence="4">JCM 15933</strain>
    </source>
</reference>
<keyword evidence="1" id="KW-0472">Membrane</keyword>
<evidence type="ECO:0000313" key="3">
    <source>
        <dbReference type="EMBL" id="GAA1565378.1"/>
    </source>
</evidence>
<gene>
    <name evidence="3" type="ORF">GCM10009827_103700</name>
</gene>
<evidence type="ECO:0008006" key="5">
    <source>
        <dbReference type="Google" id="ProtNLM"/>
    </source>
</evidence>
<proteinExistence type="predicted"/>
<keyword evidence="1" id="KW-0812">Transmembrane</keyword>
<name>A0ABP4NSA7_9ACTN</name>
<feature type="transmembrane region" description="Helical" evidence="1">
    <location>
        <begin position="140"/>
        <end position="158"/>
    </location>
</feature>
<dbReference type="Proteomes" id="UP001501470">
    <property type="component" value="Unassembled WGS sequence"/>
</dbReference>
<keyword evidence="4" id="KW-1185">Reference proteome</keyword>
<dbReference type="EMBL" id="BAAAQD010000035">
    <property type="protein sequence ID" value="GAA1565378.1"/>
    <property type="molecule type" value="Genomic_DNA"/>
</dbReference>
<protein>
    <recommendedName>
        <fullName evidence="5">Gram-positive cocci surface proteins LPxTG domain-containing protein</fullName>
    </recommendedName>
</protein>
<feature type="signal peptide" evidence="2">
    <location>
        <begin position="1"/>
        <end position="25"/>
    </location>
</feature>
<evidence type="ECO:0000313" key="4">
    <source>
        <dbReference type="Proteomes" id="UP001501470"/>
    </source>
</evidence>
<comment type="caution">
    <text evidence="3">The sequence shown here is derived from an EMBL/GenBank/DDBJ whole genome shotgun (WGS) entry which is preliminary data.</text>
</comment>
<organism evidence="3 4">
    <name type="scientific">Dactylosporangium maewongense</name>
    <dbReference type="NCBI Taxonomy" id="634393"/>
    <lineage>
        <taxon>Bacteria</taxon>
        <taxon>Bacillati</taxon>
        <taxon>Actinomycetota</taxon>
        <taxon>Actinomycetes</taxon>
        <taxon>Micromonosporales</taxon>
        <taxon>Micromonosporaceae</taxon>
        <taxon>Dactylosporangium</taxon>
    </lineage>
</organism>